<feature type="region of interest" description="Disordered" evidence="1">
    <location>
        <begin position="1"/>
        <end position="20"/>
    </location>
</feature>
<reference evidence="2 3" key="1">
    <citation type="journal article" date="2019" name="Commun. Biol.">
        <title>The bagworm genome reveals a unique fibroin gene that provides high tensile strength.</title>
        <authorList>
            <person name="Kono N."/>
            <person name="Nakamura H."/>
            <person name="Ohtoshi R."/>
            <person name="Tomita M."/>
            <person name="Numata K."/>
            <person name="Arakawa K."/>
        </authorList>
    </citation>
    <scope>NUCLEOTIDE SEQUENCE [LARGE SCALE GENOMIC DNA]</scope>
</reference>
<name>A0A4C1SVT9_EUMVA</name>
<proteinExistence type="predicted"/>
<evidence type="ECO:0000256" key="1">
    <source>
        <dbReference type="SAM" id="MobiDB-lite"/>
    </source>
</evidence>
<keyword evidence="3" id="KW-1185">Reference proteome</keyword>
<dbReference type="EMBL" id="BGZK01000017">
    <property type="protein sequence ID" value="GBP05318.1"/>
    <property type="molecule type" value="Genomic_DNA"/>
</dbReference>
<dbReference type="Proteomes" id="UP000299102">
    <property type="component" value="Unassembled WGS sequence"/>
</dbReference>
<gene>
    <name evidence="2" type="ORF">EVAR_76755_1</name>
</gene>
<dbReference type="AlphaFoldDB" id="A0A4C1SVT9"/>
<evidence type="ECO:0000313" key="2">
    <source>
        <dbReference type="EMBL" id="GBP05318.1"/>
    </source>
</evidence>
<comment type="caution">
    <text evidence="2">The sequence shown here is derived from an EMBL/GenBank/DDBJ whole genome shotgun (WGS) entry which is preliminary data.</text>
</comment>
<accession>A0A4C1SVT9</accession>
<protein>
    <submittedName>
        <fullName evidence="2">Uncharacterized protein</fullName>
    </submittedName>
</protein>
<evidence type="ECO:0000313" key="3">
    <source>
        <dbReference type="Proteomes" id="UP000299102"/>
    </source>
</evidence>
<sequence>MKKRRHTTSDEKAEAAKNTKPMTALVPPNSLLYRDIESFAVSEYMLDRLNQFLADRFSGSFPADRISVATAVLKIASRGIDSFL</sequence>
<organism evidence="2 3">
    <name type="scientific">Eumeta variegata</name>
    <name type="common">Bagworm moth</name>
    <name type="synonym">Eumeta japonica</name>
    <dbReference type="NCBI Taxonomy" id="151549"/>
    <lineage>
        <taxon>Eukaryota</taxon>
        <taxon>Metazoa</taxon>
        <taxon>Ecdysozoa</taxon>
        <taxon>Arthropoda</taxon>
        <taxon>Hexapoda</taxon>
        <taxon>Insecta</taxon>
        <taxon>Pterygota</taxon>
        <taxon>Neoptera</taxon>
        <taxon>Endopterygota</taxon>
        <taxon>Lepidoptera</taxon>
        <taxon>Glossata</taxon>
        <taxon>Ditrysia</taxon>
        <taxon>Tineoidea</taxon>
        <taxon>Psychidae</taxon>
        <taxon>Oiketicinae</taxon>
        <taxon>Eumeta</taxon>
    </lineage>
</organism>
<feature type="compositionally biased region" description="Basic and acidic residues" evidence="1">
    <location>
        <begin position="7"/>
        <end position="17"/>
    </location>
</feature>